<dbReference type="AlphaFoldDB" id="M0JH00"/>
<reference evidence="1 2" key="1">
    <citation type="journal article" date="2014" name="PLoS Genet.">
        <title>Phylogenetically driven sequencing of extremely halophilic archaea reveals strategies for static and dynamic osmo-response.</title>
        <authorList>
            <person name="Becker E.A."/>
            <person name="Seitzer P.M."/>
            <person name="Tritt A."/>
            <person name="Larsen D."/>
            <person name="Krusor M."/>
            <person name="Yao A.I."/>
            <person name="Wu D."/>
            <person name="Madern D."/>
            <person name="Eisen J.A."/>
            <person name="Darling A.E."/>
            <person name="Facciotti M.T."/>
        </authorList>
    </citation>
    <scope>NUCLEOTIDE SEQUENCE [LARGE SCALE GENOMIC DNA]</scope>
    <source>
        <strain evidence="1 2">ATCC 33800</strain>
    </source>
</reference>
<organism evidence="1 2">
    <name type="scientific">Haloarcula marismortui ATCC 33800</name>
    <dbReference type="NCBI Taxonomy" id="662476"/>
    <lineage>
        <taxon>Archaea</taxon>
        <taxon>Methanobacteriati</taxon>
        <taxon>Methanobacteriota</taxon>
        <taxon>Stenosarchaea group</taxon>
        <taxon>Halobacteria</taxon>
        <taxon>Halobacteriales</taxon>
        <taxon>Haloarculaceae</taxon>
        <taxon>Haloarcula</taxon>
    </lineage>
</organism>
<accession>M0JH00</accession>
<proteinExistence type="predicted"/>
<evidence type="ECO:0000313" key="1">
    <source>
        <dbReference type="EMBL" id="EMA07289.1"/>
    </source>
</evidence>
<comment type="caution">
    <text evidence="1">The sequence shown here is derived from an EMBL/GenBank/DDBJ whole genome shotgun (WGS) entry which is preliminary data.</text>
</comment>
<evidence type="ECO:0000313" key="2">
    <source>
        <dbReference type="Proteomes" id="UP000011659"/>
    </source>
</evidence>
<dbReference type="Proteomes" id="UP000011659">
    <property type="component" value="Unassembled WGS sequence"/>
</dbReference>
<dbReference type="EMBL" id="AOLR01000073">
    <property type="protein sequence ID" value="EMA07289.1"/>
    <property type="molecule type" value="Genomic_DNA"/>
</dbReference>
<name>M0JH00_9EURY</name>
<keyword evidence="2" id="KW-1185">Reference proteome</keyword>
<sequence length="52" mass="5743">MFAIAWISMALIMSLFVAVATTFDIPVQAIYVFAAGLTLREMVSLASWAFQQ</sequence>
<gene>
    <name evidence="1" type="ORF">C436_21465</name>
</gene>
<protein>
    <submittedName>
        <fullName evidence="1">Uncharacterized protein</fullName>
    </submittedName>
</protein>